<dbReference type="AlphaFoldDB" id="A0A2W4QRN0"/>
<dbReference type="Pfam" id="PF13676">
    <property type="entry name" value="TIR_2"/>
    <property type="match status" value="1"/>
</dbReference>
<dbReference type="SMART" id="SM00255">
    <property type="entry name" value="TIR"/>
    <property type="match status" value="1"/>
</dbReference>
<dbReference type="GO" id="GO:0007165">
    <property type="term" value="P:signal transduction"/>
    <property type="evidence" value="ECO:0007669"/>
    <property type="project" value="InterPro"/>
</dbReference>
<organism evidence="3 4">
    <name type="scientific">Candidatus Methylumidiphilus alinenensis</name>
    <dbReference type="NCBI Taxonomy" id="2202197"/>
    <lineage>
        <taxon>Bacteria</taxon>
        <taxon>Pseudomonadati</taxon>
        <taxon>Pseudomonadota</taxon>
        <taxon>Gammaproteobacteria</taxon>
        <taxon>Methylococcales</taxon>
        <taxon>Candidatus Methylumidiphilus</taxon>
    </lineage>
</organism>
<dbReference type="SUPFAM" id="SSF52200">
    <property type="entry name" value="Toll/Interleukin receptor TIR domain"/>
    <property type="match status" value="1"/>
</dbReference>
<proteinExistence type="predicted"/>
<keyword evidence="1" id="KW-0812">Transmembrane</keyword>
<dbReference type="EMBL" id="QJPH01000413">
    <property type="protein sequence ID" value="PZN74781.1"/>
    <property type="molecule type" value="Genomic_DNA"/>
</dbReference>
<comment type="caution">
    <text evidence="3">The sequence shown here is derived from an EMBL/GenBank/DDBJ whole genome shotgun (WGS) entry which is preliminary data.</text>
</comment>
<gene>
    <name evidence="3" type="ORF">DM484_20435</name>
</gene>
<dbReference type="InterPro" id="IPR000157">
    <property type="entry name" value="TIR_dom"/>
</dbReference>
<sequence length="301" mass="33364">MSTIFISYNRKSEAIVKNLVDDIEALGHNPWFDQELSGGHQWWGEILKQISLCDVFIFILSPESLDSMACKRELDYANHLGKPILPVLVTDGISTNLLPDELSQIQFVDYRDQDRKVGIRLAKAIASVPPPRPLPNPLPPPPDVPLSYLGGLAAMVETASPLDYEKQSGLLIDLKRSLRDHETSQDARVLLGKLRKRRDLLASIAEEIDELLDAPKRAEPVVPSPDKTNSLGTPVGKAKPSIVYHSIIIFVATFSLMAALTDRPYSSSDIKGLAIAAATFAAIYFCSRKFYAWIKAKQSRQ</sequence>
<accession>A0A2W4QRN0</accession>
<keyword evidence="1" id="KW-0472">Membrane</keyword>
<dbReference type="Gene3D" id="3.40.50.10140">
    <property type="entry name" value="Toll/interleukin-1 receptor homology (TIR) domain"/>
    <property type="match status" value="1"/>
</dbReference>
<dbReference type="PROSITE" id="PS50104">
    <property type="entry name" value="TIR"/>
    <property type="match status" value="1"/>
</dbReference>
<evidence type="ECO:0000313" key="3">
    <source>
        <dbReference type="EMBL" id="PZN74781.1"/>
    </source>
</evidence>
<dbReference type="PANTHER" id="PTHR47508:SF1">
    <property type="entry name" value="NON-SPECIFIC SERINE_THREONINE PROTEIN KINASE"/>
    <property type="match status" value="1"/>
</dbReference>
<dbReference type="PANTHER" id="PTHR47508">
    <property type="entry name" value="SAM DOMAIN-CONTAINING PROTEIN-RELATED"/>
    <property type="match status" value="1"/>
</dbReference>
<keyword evidence="1" id="KW-1133">Transmembrane helix</keyword>
<feature type="transmembrane region" description="Helical" evidence="1">
    <location>
        <begin position="272"/>
        <end position="291"/>
    </location>
</feature>
<evidence type="ECO:0000259" key="2">
    <source>
        <dbReference type="PROSITE" id="PS50104"/>
    </source>
</evidence>
<reference evidence="3 4" key="1">
    <citation type="journal article" date="2018" name="Aquat. Microb. Ecol.">
        <title>Gammaproteobacterial methanotrophs dominate.</title>
        <authorList>
            <person name="Rissanen A.J."/>
            <person name="Saarenheimo J."/>
            <person name="Tiirola M."/>
            <person name="Peura S."/>
            <person name="Aalto S.L."/>
            <person name="Karvinen A."/>
            <person name="Nykanen H."/>
        </authorList>
    </citation>
    <scope>NUCLEOTIDE SEQUENCE [LARGE SCALE GENOMIC DNA]</scope>
    <source>
        <strain evidence="3">AMbin10</strain>
    </source>
</reference>
<dbReference type="Proteomes" id="UP000249396">
    <property type="component" value="Unassembled WGS sequence"/>
</dbReference>
<evidence type="ECO:0000256" key="1">
    <source>
        <dbReference type="SAM" id="Phobius"/>
    </source>
</evidence>
<evidence type="ECO:0000313" key="4">
    <source>
        <dbReference type="Proteomes" id="UP000249396"/>
    </source>
</evidence>
<feature type="transmembrane region" description="Helical" evidence="1">
    <location>
        <begin position="242"/>
        <end position="260"/>
    </location>
</feature>
<name>A0A2W4QRN0_9GAMM</name>
<feature type="domain" description="TIR" evidence="2">
    <location>
        <begin position="1"/>
        <end position="125"/>
    </location>
</feature>
<protein>
    <recommendedName>
        <fullName evidence="2">TIR domain-containing protein</fullName>
    </recommendedName>
</protein>
<dbReference type="InterPro" id="IPR035897">
    <property type="entry name" value="Toll_tir_struct_dom_sf"/>
</dbReference>